<evidence type="ECO:0000313" key="4">
    <source>
        <dbReference type="Proteomes" id="UP001595683"/>
    </source>
</evidence>
<feature type="chain" id="PRO_5046202038" description="Lipoprotein" evidence="2">
    <location>
        <begin position="20"/>
        <end position="78"/>
    </location>
</feature>
<dbReference type="RefSeq" id="WP_191323612.1">
    <property type="nucleotide sequence ID" value="NZ_BMZP01000004.1"/>
</dbReference>
<proteinExistence type="predicted"/>
<sequence>MPRRLTPTCAAILASLALAACTHEEAPKAQTDHDPAMSAALEAPLLVDPDLSQHNLRNAAVVPGGPVDPATPPPDPKD</sequence>
<feature type="region of interest" description="Disordered" evidence="1">
    <location>
        <begin position="58"/>
        <end position="78"/>
    </location>
</feature>
<evidence type="ECO:0000313" key="3">
    <source>
        <dbReference type="EMBL" id="MFC3672574.1"/>
    </source>
</evidence>
<name>A0ABV7V5Y1_9SPHN</name>
<evidence type="ECO:0000256" key="1">
    <source>
        <dbReference type="SAM" id="MobiDB-lite"/>
    </source>
</evidence>
<keyword evidence="2" id="KW-0732">Signal</keyword>
<accession>A0ABV7V5Y1</accession>
<dbReference type="Proteomes" id="UP001595683">
    <property type="component" value="Unassembled WGS sequence"/>
</dbReference>
<feature type="signal peptide" evidence="2">
    <location>
        <begin position="1"/>
        <end position="19"/>
    </location>
</feature>
<feature type="compositionally biased region" description="Pro residues" evidence="1">
    <location>
        <begin position="69"/>
        <end position="78"/>
    </location>
</feature>
<feature type="compositionally biased region" description="Low complexity" evidence="1">
    <location>
        <begin position="59"/>
        <end position="68"/>
    </location>
</feature>
<evidence type="ECO:0008006" key="5">
    <source>
        <dbReference type="Google" id="ProtNLM"/>
    </source>
</evidence>
<gene>
    <name evidence="3" type="ORF">ACFOOT_14220</name>
</gene>
<dbReference type="EMBL" id="JBHRYE010000022">
    <property type="protein sequence ID" value="MFC3672574.1"/>
    <property type="molecule type" value="Genomic_DNA"/>
</dbReference>
<keyword evidence="4" id="KW-1185">Reference proteome</keyword>
<organism evidence="3 4">
    <name type="scientific">Novosphingobium pokkalii</name>
    <dbReference type="NCBI Taxonomy" id="1770194"/>
    <lineage>
        <taxon>Bacteria</taxon>
        <taxon>Pseudomonadati</taxon>
        <taxon>Pseudomonadota</taxon>
        <taxon>Alphaproteobacteria</taxon>
        <taxon>Sphingomonadales</taxon>
        <taxon>Sphingomonadaceae</taxon>
        <taxon>Novosphingobium</taxon>
    </lineage>
</organism>
<dbReference type="PROSITE" id="PS51257">
    <property type="entry name" value="PROKAR_LIPOPROTEIN"/>
    <property type="match status" value="1"/>
</dbReference>
<comment type="caution">
    <text evidence="3">The sequence shown here is derived from an EMBL/GenBank/DDBJ whole genome shotgun (WGS) entry which is preliminary data.</text>
</comment>
<reference evidence="4" key="1">
    <citation type="journal article" date="2019" name="Int. J. Syst. Evol. Microbiol.">
        <title>The Global Catalogue of Microorganisms (GCM) 10K type strain sequencing project: providing services to taxonomists for standard genome sequencing and annotation.</title>
        <authorList>
            <consortium name="The Broad Institute Genomics Platform"/>
            <consortium name="The Broad Institute Genome Sequencing Center for Infectious Disease"/>
            <person name="Wu L."/>
            <person name="Ma J."/>
        </authorList>
    </citation>
    <scope>NUCLEOTIDE SEQUENCE [LARGE SCALE GENOMIC DNA]</scope>
    <source>
        <strain evidence="4">KCTC 42224</strain>
    </source>
</reference>
<protein>
    <recommendedName>
        <fullName evidence="5">Lipoprotein</fullName>
    </recommendedName>
</protein>
<evidence type="ECO:0000256" key="2">
    <source>
        <dbReference type="SAM" id="SignalP"/>
    </source>
</evidence>